<dbReference type="Pfam" id="PF13439">
    <property type="entry name" value="Glyco_transf_4"/>
    <property type="match status" value="1"/>
</dbReference>
<dbReference type="InterPro" id="IPR028098">
    <property type="entry name" value="Glyco_trans_4-like_N"/>
</dbReference>
<feature type="domain" description="Glycosyltransferase subfamily 4-like N-terminal" evidence="2">
    <location>
        <begin position="13"/>
        <end position="179"/>
    </location>
</feature>
<dbReference type="EMBL" id="BAABFN010000022">
    <property type="protein sequence ID" value="GAA4319402.1"/>
    <property type="molecule type" value="Genomic_DNA"/>
</dbReference>
<evidence type="ECO:0000259" key="1">
    <source>
        <dbReference type="Pfam" id="PF00534"/>
    </source>
</evidence>
<dbReference type="SUPFAM" id="SSF53756">
    <property type="entry name" value="UDP-Glycosyltransferase/glycogen phosphorylase"/>
    <property type="match status" value="1"/>
</dbReference>
<dbReference type="PANTHER" id="PTHR12526">
    <property type="entry name" value="GLYCOSYLTRANSFERASE"/>
    <property type="match status" value="1"/>
</dbReference>
<evidence type="ECO:0000313" key="4">
    <source>
        <dbReference type="Proteomes" id="UP001501207"/>
    </source>
</evidence>
<feature type="domain" description="Glycosyl transferase family 1" evidence="1">
    <location>
        <begin position="189"/>
        <end position="358"/>
    </location>
</feature>
<dbReference type="Gene3D" id="3.40.50.2000">
    <property type="entry name" value="Glycogen Phosphorylase B"/>
    <property type="match status" value="2"/>
</dbReference>
<sequence length="382" mass="43354">MKLLFLCNMKKYSGGELVMERLILNLDSKSYQSIIALPEGEFSARCIVNNIPVLINNNIPRLNRGEGKINYLVYLLKLFKGILEISGYVKRNGFDIIIANSFGVSLHAGLIGLLTGRKVLWIHHHPVFQKEGINASIARFASRLSHSVVCVSNALKRSLIDIRIPEQKIRVIYNGLDLDSFRPLKNDVVNEKITISIVGIISKWKGHQYLFNAVHLMSRDIKNRILIDVVGGFIHNSPNDLKYKHELDDFLARYNLQKIVRFVGYKHDMKPYYGTKVDVLVNCSQEPEPLGTTIYEAMSFEKIVIVTDLGGNVEIVSHLIDGFIVDHRSPLSLAQCLTHVVNNYRTAEIEGIRKNARKKVTTLFDIKTSVKSYMKVFDEIVS</sequence>
<organism evidence="3 4">
    <name type="scientific">Compostibacter hankyongensis</name>
    <dbReference type="NCBI Taxonomy" id="1007089"/>
    <lineage>
        <taxon>Bacteria</taxon>
        <taxon>Pseudomonadati</taxon>
        <taxon>Bacteroidota</taxon>
        <taxon>Chitinophagia</taxon>
        <taxon>Chitinophagales</taxon>
        <taxon>Chitinophagaceae</taxon>
        <taxon>Compostibacter</taxon>
    </lineage>
</organism>
<protein>
    <submittedName>
        <fullName evidence="3">Glycosyltransferase family 4 protein</fullName>
    </submittedName>
</protein>
<evidence type="ECO:0000259" key="2">
    <source>
        <dbReference type="Pfam" id="PF13439"/>
    </source>
</evidence>
<gene>
    <name evidence="3" type="ORF">GCM10023143_32820</name>
</gene>
<comment type="caution">
    <text evidence="3">The sequence shown here is derived from an EMBL/GenBank/DDBJ whole genome shotgun (WGS) entry which is preliminary data.</text>
</comment>
<dbReference type="PANTHER" id="PTHR12526:SF627">
    <property type="entry name" value="D-RHAMNOSYLTRANSFERASE WBPZ"/>
    <property type="match status" value="1"/>
</dbReference>
<dbReference type="InterPro" id="IPR001296">
    <property type="entry name" value="Glyco_trans_1"/>
</dbReference>
<evidence type="ECO:0000313" key="3">
    <source>
        <dbReference type="EMBL" id="GAA4319402.1"/>
    </source>
</evidence>
<dbReference type="CDD" id="cd03801">
    <property type="entry name" value="GT4_PimA-like"/>
    <property type="match status" value="1"/>
</dbReference>
<reference evidence="4" key="1">
    <citation type="journal article" date="2019" name="Int. J. Syst. Evol. Microbiol.">
        <title>The Global Catalogue of Microorganisms (GCM) 10K type strain sequencing project: providing services to taxonomists for standard genome sequencing and annotation.</title>
        <authorList>
            <consortium name="The Broad Institute Genomics Platform"/>
            <consortium name="The Broad Institute Genome Sequencing Center for Infectious Disease"/>
            <person name="Wu L."/>
            <person name="Ma J."/>
        </authorList>
    </citation>
    <scope>NUCLEOTIDE SEQUENCE [LARGE SCALE GENOMIC DNA]</scope>
    <source>
        <strain evidence="4">JCM 17664</strain>
    </source>
</reference>
<proteinExistence type="predicted"/>
<dbReference type="Pfam" id="PF00534">
    <property type="entry name" value="Glycos_transf_1"/>
    <property type="match status" value="1"/>
</dbReference>
<name>A0ABP8G8W8_9BACT</name>
<dbReference type="Proteomes" id="UP001501207">
    <property type="component" value="Unassembled WGS sequence"/>
</dbReference>
<keyword evidence="4" id="KW-1185">Reference proteome</keyword>
<accession>A0ABP8G8W8</accession>